<keyword evidence="2" id="KW-0472">Membrane</keyword>
<feature type="transmembrane region" description="Helical" evidence="2">
    <location>
        <begin position="12"/>
        <end position="37"/>
    </location>
</feature>
<dbReference type="Proteomes" id="UP000035642">
    <property type="component" value="Unassembled WGS sequence"/>
</dbReference>
<protein>
    <submittedName>
        <fullName evidence="4">Uncharacterized protein</fullName>
    </submittedName>
</protein>
<keyword evidence="3" id="KW-1185">Reference proteome</keyword>
<keyword evidence="2" id="KW-1133">Transmembrane helix</keyword>
<evidence type="ECO:0000313" key="3">
    <source>
        <dbReference type="Proteomes" id="UP000035642"/>
    </source>
</evidence>
<keyword evidence="2" id="KW-0812">Transmembrane</keyword>
<evidence type="ECO:0000313" key="4">
    <source>
        <dbReference type="WBParaSite" id="ACAC_0000949401-mRNA-1"/>
    </source>
</evidence>
<sequence length="95" mass="10912">MAKQHFDLIDYFGPIVVAALFSVALFLISFFVINFFCISKHDDVTKFEKMGAKRNIRLGPHKLLIERDCTFIVQEGDETDDDEDEENDDEGPRLA</sequence>
<feature type="region of interest" description="Disordered" evidence="1">
    <location>
        <begin position="73"/>
        <end position="95"/>
    </location>
</feature>
<name>A0A0K0DF00_ANGCA</name>
<evidence type="ECO:0000256" key="1">
    <source>
        <dbReference type="SAM" id="MobiDB-lite"/>
    </source>
</evidence>
<feature type="compositionally biased region" description="Acidic residues" evidence="1">
    <location>
        <begin position="75"/>
        <end position="89"/>
    </location>
</feature>
<reference evidence="3" key="1">
    <citation type="submission" date="2012-09" db="EMBL/GenBank/DDBJ databases">
        <authorList>
            <person name="Martin A.A."/>
        </authorList>
    </citation>
    <scope>NUCLEOTIDE SEQUENCE</scope>
</reference>
<accession>A0A0K0DF00</accession>
<dbReference type="WBParaSite" id="ACAC_0000949401-mRNA-1">
    <property type="protein sequence ID" value="ACAC_0000949401-mRNA-1"/>
    <property type="gene ID" value="ACAC_0000949401"/>
</dbReference>
<proteinExistence type="predicted"/>
<dbReference type="Pfam" id="PF21525">
    <property type="entry name" value="Nlp36"/>
    <property type="match status" value="1"/>
</dbReference>
<reference evidence="4" key="2">
    <citation type="submission" date="2017-02" db="UniProtKB">
        <authorList>
            <consortium name="WormBaseParasite"/>
        </authorList>
    </citation>
    <scope>IDENTIFICATION</scope>
</reference>
<dbReference type="AlphaFoldDB" id="A0A0K0DF00"/>
<evidence type="ECO:0000256" key="2">
    <source>
        <dbReference type="SAM" id="Phobius"/>
    </source>
</evidence>
<organism evidence="3 4">
    <name type="scientific">Angiostrongylus cantonensis</name>
    <name type="common">Rat lungworm</name>
    <dbReference type="NCBI Taxonomy" id="6313"/>
    <lineage>
        <taxon>Eukaryota</taxon>
        <taxon>Metazoa</taxon>
        <taxon>Ecdysozoa</taxon>
        <taxon>Nematoda</taxon>
        <taxon>Chromadorea</taxon>
        <taxon>Rhabditida</taxon>
        <taxon>Rhabditina</taxon>
        <taxon>Rhabditomorpha</taxon>
        <taxon>Strongyloidea</taxon>
        <taxon>Metastrongylidae</taxon>
        <taxon>Angiostrongylus</taxon>
    </lineage>
</organism>